<evidence type="ECO:0000313" key="2">
    <source>
        <dbReference type="Proteomes" id="UP000596742"/>
    </source>
</evidence>
<protein>
    <submittedName>
        <fullName evidence="1">Uncharacterized protein</fullName>
    </submittedName>
</protein>
<dbReference type="Proteomes" id="UP000596742">
    <property type="component" value="Unassembled WGS sequence"/>
</dbReference>
<proteinExistence type="predicted"/>
<dbReference type="AlphaFoldDB" id="A0A8B6GFT1"/>
<name>A0A8B6GFT1_MYTGA</name>
<reference evidence="1" key="1">
    <citation type="submission" date="2018-11" db="EMBL/GenBank/DDBJ databases">
        <authorList>
            <person name="Alioto T."/>
            <person name="Alioto T."/>
        </authorList>
    </citation>
    <scope>NUCLEOTIDE SEQUENCE</scope>
</reference>
<dbReference type="Gene3D" id="2.80.10.50">
    <property type="match status" value="1"/>
</dbReference>
<gene>
    <name evidence="1" type="ORF">MGAL_10B039498</name>
</gene>
<keyword evidence="2" id="KW-1185">Reference proteome</keyword>
<dbReference type="SUPFAM" id="SSF101898">
    <property type="entry name" value="NHL repeat"/>
    <property type="match status" value="1"/>
</dbReference>
<evidence type="ECO:0000313" key="1">
    <source>
        <dbReference type="EMBL" id="VDI63515.1"/>
    </source>
</evidence>
<dbReference type="OrthoDB" id="10052833at2759"/>
<organism evidence="1 2">
    <name type="scientific">Mytilus galloprovincialis</name>
    <name type="common">Mediterranean mussel</name>
    <dbReference type="NCBI Taxonomy" id="29158"/>
    <lineage>
        <taxon>Eukaryota</taxon>
        <taxon>Metazoa</taxon>
        <taxon>Spiralia</taxon>
        <taxon>Lophotrochozoa</taxon>
        <taxon>Mollusca</taxon>
        <taxon>Bivalvia</taxon>
        <taxon>Autobranchia</taxon>
        <taxon>Pteriomorphia</taxon>
        <taxon>Mytilida</taxon>
        <taxon>Mytiloidea</taxon>
        <taxon>Mytilidae</taxon>
        <taxon>Mytilinae</taxon>
        <taxon>Mytilus</taxon>
    </lineage>
</organism>
<accession>A0A8B6GFT1</accession>
<sequence length="85" mass="9480">MNGDLTWQFQDPKLQTPRDLTVDDTGFVLVIGETSNNVFAISPDGQIGREVLNNLDKPYAIDFDKTSKLMVITKITGSANVYQKM</sequence>
<dbReference type="EMBL" id="UYJE01008380">
    <property type="protein sequence ID" value="VDI63515.1"/>
    <property type="molecule type" value="Genomic_DNA"/>
</dbReference>
<comment type="caution">
    <text evidence="1">The sequence shown here is derived from an EMBL/GenBank/DDBJ whole genome shotgun (WGS) entry which is preliminary data.</text>
</comment>